<dbReference type="FunFam" id="2.70.98.10:FF:000010">
    <property type="entry name" value="Alpha-1,2-mannosidase family protein"/>
    <property type="match status" value="1"/>
</dbReference>
<feature type="signal peptide" evidence="1">
    <location>
        <begin position="1"/>
        <end position="30"/>
    </location>
</feature>
<feature type="chain" id="PRO_5042875350" evidence="1">
    <location>
        <begin position="31"/>
        <end position="817"/>
    </location>
</feature>
<feature type="domain" description="Glycosyl hydrolase family 92 N-terminal" evidence="3">
    <location>
        <begin position="41"/>
        <end position="299"/>
    </location>
</feature>
<dbReference type="Proteomes" id="UP001303473">
    <property type="component" value="Unassembled WGS sequence"/>
</dbReference>
<dbReference type="FunFam" id="3.30.2080.10:FF:000001">
    <property type="entry name" value="Alpha-1,2-mannosidase subfamily"/>
    <property type="match status" value="1"/>
</dbReference>
<sequence length="817" mass="89537">MGTPTTGIISIRSVVASGLLFLHGAQSSSAGISSGFDVLNYVNPLIGTVNGGHVFPGATLPFGMAKAVADVNTELQGGYASDNGDITGFSHMHDSGTGGGASLGNFPIFPQAGCPGDVLNNCFFTKTDRASQRINETVQAKPGYFAVSLNTSIHIEMTVSNHSVLYRFTFPNGGTNISTAPPVPNLPYSPLILADLTDLSDSRTNASIQVDSNSGRITATGTFGPSFGVGTYDLHFCADFKGARIRDTGVFMNNRAGSDPKSLQVYPDGTDSPPVPAGAWVQFQEPDQNDQILVRVGLSFMSTDQACSNAEKEIADWDFESLRTSAEEVWRQKLGVVQVDATGVNASLQTTFWSGVYRSMISPQDYTGENPLWQSDEPYYDSYYCIWDSYRSIHPLITLLDPHSQALMIRSLIDIYRHEGKLPDCRMSLCKGFTQGGSNADVVLADSYLKGLKDGIDWETGYEAVVSDAEDEPPIWSIEGRGGLHSWKSLGYIPTDDFDPYGTGPFTRSISRTVEYAYDDFCIAEMAKGMGRDNDAEKYVGRSENWINMYKSDQRSILNLSTTQAPNNFVDSGFTGFLQPRYLNGTFGYQDPSLCSPLYNFTSCYLNTNGHETYEGSSWLYTFYVPQDMAKLIVTLGGPDEFVRRLRYLHETPNLLYIGDEQAFLMVFLFHYASRPGLSTHFAHTYIPSQFNDTTVGIPGNDDSGAMGSFSTLAMMGLWPMSGQDVYLINPPFFREVNITNGLTGKTATVRNVNFDGAYENIYIQSATLNGKEYTKNWITHDFFANGGVLELTLGRNESTTWGTADADLPPSASTHF</sequence>
<dbReference type="SUPFAM" id="SSF48208">
    <property type="entry name" value="Six-hairpin glycosidases"/>
    <property type="match status" value="1"/>
</dbReference>
<dbReference type="GO" id="GO:0005634">
    <property type="term" value="C:nucleus"/>
    <property type="evidence" value="ECO:0007669"/>
    <property type="project" value="TreeGrafter"/>
</dbReference>
<dbReference type="InterPro" id="IPR014718">
    <property type="entry name" value="GH-type_carb-bd"/>
</dbReference>
<comment type="caution">
    <text evidence="4">The sequence shown here is derived from an EMBL/GenBank/DDBJ whole genome shotgun (WGS) entry which is preliminary data.</text>
</comment>
<name>A0AAN6NDK8_9PEZI</name>
<dbReference type="GO" id="GO:0000224">
    <property type="term" value="F:peptide-N4-(N-acetyl-beta-glucosaminyl)asparagine amidase activity"/>
    <property type="evidence" value="ECO:0007669"/>
    <property type="project" value="TreeGrafter"/>
</dbReference>
<dbReference type="Gene3D" id="2.70.98.10">
    <property type="match status" value="1"/>
</dbReference>
<feature type="domain" description="Glycosyl hydrolase family 92" evidence="2">
    <location>
        <begin position="305"/>
        <end position="795"/>
    </location>
</feature>
<keyword evidence="5" id="KW-1185">Reference proteome</keyword>
<dbReference type="PANTHER" id="PTHR12143">
    <property type="entry name" value="PEPTIDE N-GLYCANASE PNGASE -RELATED"/>
    <property type="match status" value="1"/>
</dbReference>
<evidence type="ECO:0000259" key="3">
    <source>
        <dbReference type="Pfam" id="PF17678"/>
    </source>
</evidence>
<dbReference type="Gene3D" id="3.30.2080.10">
    <property type="entry name" value="GH92 mannosidase domain"/>
    <property type="match status" value="1"/>
</dbReference>
<dbReference type="InterPro" id="IPR050883">
    <property type="entry name" value="PNGase"/>
</dbReference>
<dbReference type="GO" id="GO:0030246">
    <property type="term" value="F:carbohydrate binding"/>
    <property type="evidence" value="ECO:0007669"/>
    <property type="project" value="InterPro"/>
</dbReference>
<dbReference type="EMBL" id="MU853770">
    <property type="protein sequence ID" value="KAK3942853.1"/>
    <property type="molecule type" value="Genomic_DNA"/>
</dbReference>
<evidence type="ECO:0000256" key="1">
    <source>
        <dbReference type="SAM" id="SignalP"/>
    </source>
</evidence>
<organism evidence="4 5">
    <name type="scientific">Diplogelasinospora grovesii</name>
    <dbReference type="NCBI Taxonomy" id="303347"/>
    <lineage>
        <taxon>Eukaryota</taxon>
        <taxon>Fungi</taxon>
        <taxon>Dikarya</taxon>
        <taxon>Ascomycota</taxon>
        <taxon>Pezizomycotina</taxon>
        <taxon>Sordariomycetes</taxon>
        <taxon>Sordariomycetidae</taxon>
        <taxon>Sordariales</taxon>
        <taxon>Diplogelasinosporaceae</taxon>
        <taxon>Diplogelasinospora</taxon>
    </lineage>
</organism>
<evidence type="ECO:0000259" key="2">
    <source>
        <dbReference type="Pfam" id="PF07971"/>
    </source>
</evidence>
<dbReference type="GO" id="GO:0006516">
    <property type="term" value="P:glycoprotein catabolic process"/>
    <property type="evidence" value="ECO:0007669"/>
    <property type="project" value="TreeGrafter"/>
</dbReference>
<proteinExistence type="predicted"/>
<protein>
    <submittedName>
        <fullName evidence="4">Glycosyl hydrolase family 92-domain-containing protein</fullName>
    </submittedName>
</protein>
<gene>
    <name evidence="4" type="ORF">QBC46DRAFT_255272</name>
</gene>
<dbReference type="FunFam" id="1.20.1610.10:FF:000002">
    <property type="entry name" value="Alpha-1,2-mannosidase family protein"/>
    <property type="match status" value="1"/>
</dbReference>
<dbReference type="GO" id="GO:0005829">
    <property type="term" value="C:cytosol"/>
    <property type="evidence" value="ECO:0007669"/>
    <property type="project" value="TreeGrafter"/>
</dbReference>
<dbReference type="PANTHER" id="PTHR12143:SF42">
    <property type="entry name" value="PUTATIVE SUBFAMILY (AFU_ORTHOLOGUE AFUA_6G13760)-RELATED"/>
    <property type="match status" value="1"/>
</dbReference>
<dbReference type="Pfam" id="PF07971">
    <property type="entry name" value="Glyco_hydro_92"/>
    <property type="match status" value="1"/>
</dbReference>
<dbReference type="Pfam" id="PF17678">
    <property type="entry name" value="Glyco_hydro_92N"/>
    <property type="match status" value="1"/>
</dbReference>
<accession>A0AAN6NDK8</accession>
<keyword evidence="4" id="KW-0378">Hydrolase</keyword>
<keyword evidence="1" id="KW-0732">Signal</keyword>
<evidence type="ECO:0000313" key="5">
    <source>
        <dbReference type="Proteomes" id="UP001303473"/>
    </source>
</evidence>
<dbReference type="FunFam" id="1.20.1050.60:FF:000002">
    <property type="entry name" value="Glycosyl hydrolase family 92"/>
    <property type="match status" value="1"/>
</dbReference>
<dbReference type="InterPro" id="IPR041371">
    <property type="entry name" value="GH92_N"/>
</dbReference>
<evidence type="ECO:0000313" key="4">
    <source>
        <dbReference type="EMBL" id="KAK3942853.1"/>
    </source>
</evidence>
<reference evidence="5" key="1">
    <citation type="journal article" date="2023" name="Mol. Phylogenet. Evol.">
        <title>Genome-scale phylogeny and comparative genomics of the fungal order Sordariales.</title>
        <authorList>
            <person name="Hensen N."/>
            <person name="Bonometti L."/>
            <person name="Westerberg I."/>
            <person name="Brannstrom I.O."/>
            <person name="Guillou S."/>
            <person name="Cros-Aarteil S."/>
            <person name="Calhoun S."/>
            <person name="Haridas S."/>
            <person name="Kuo A."/>
            <person name="Mondo S."/>
            <person name="Pangilinan J."/>
            <person name="Riley R."/>
            <person name="LaButti K."/>
            <person name="Andreopoulos B."/>
            <person name="Lipzen A."/>
            <person name="Chen C."/>
            <person name="Yan M."/>
            <person name="Daum C."/>
            <person name="Ng V."/>
            <person name="Clum A."/>
            <person name="Steindorff A."/>
            <person name="Ohm R.A."/>
            <person name="Martin F."/>
            <person name="Silar P."/>
            <person name="Natvig D.O."/>
            <person name="Lalanne C."/>
            <person name="Gautier V."/>
            <person name="Ament-Velasquez S.L."/>
            <person name="Kruys A."/>
            <person name="Hutchinson M.I."/>
            <person name="Powell A.J."/>
            <person name="Barry K."/>
            <person name="Miller A.N."/>
            <person name="Grigoriev I.V."/>
            <person name="Debuchy R."/>
            <person name="Gladieux P."/>
            <person name="Hiltunen Thoren M."/>
            <person name="Johannesson H."/>
        </authorList>
    </citation>
    <scope>NUCLEOTIDE SEQUENCE [LARGE SCALE GENOMIC DNA]</scope>
    <source>
        <strain evidence="5">CBS 340.73</strain>
    </source>
</reference>
<dbReference type="AlphaFoldDB" id="A0AAN6NDK8"/>
<dbReference type="Gene3D" id="1.20.1610.10">
    <property type="entry name" value="alpha-1,2-mannosidases domains"/>
    <property type="match status" value="1"/>
</dbReference>
<dbReference type="InterPro" id="IPR012939">
    <property type="entry name" value="Glyco_hydro_92"/>
</dbReference>
<dbReference type="Gene3D" id="1.20.1050.60">
    <property type="entry name" value="alpha-1,2-mannosidase"/>
    <property type="match status" value="1"/>
</dbReference>
<dbReference type="InterPro" id="IPR008928">
    <property type="entry name" value="6-hairpin_glycosidase_sf"/>
</dbReference>
<dbReference type="GO" id="GO:0005975">
    <property type="term" value="P:carbohydrate metabolic process"/>
    <property type="evidence" value="ECO:0007669"/>
    <property type="project" value="InterPro"/>
</dbReference>